<accession>A0A0H3GZW5</accession>
<gene>
    <name evidence="1" type="ordered locus">KPHS_33160</name>
</gene>
<proteinExistence type="predicted"/>
<name>A0A0H3GZW5_KLEPH</name>
<protein>
    <submittedName>
        <fullName evidence="1">Uncharacterized protein</fullName>
    </submittedName>
</protein>
<dbReference type="GeneID" id="11848339"/>
<dbReference type="Proteomes" id="UP000007841">
    <property type="component" value="Chromosome"/>
</dbReference>
<organism evidence="1 2">
    <name type="scientific">Klebsiella pneumoniae subsp. pneumoniae (strain HS11286)</name>
    <dbReference type="NCBI Taxonomy" id="1125630"/>
    <lineage>
        <taxon>Bacteria</taxon>
        <taxon>Pseudomonadati</taxon>
        <taxon>Pseudomonadota</taxon>
        <taxon>Gammaproteobacteria</taxon>
        <taxon>Enterobacterales</taxon>
        <taxon>Enterobacteriaceae</taxon>
        <taxon>Klebsiella/Raoultella group</taxon>
        <taxon>Klebsiella</taxon>
        <taxon>Klebsiella pneumoniae complex</taxon>
    </lineage>
</organism>
<dbReference type="RefSeq" id="WP_014343230.1">
    <property type="nucleotide sequence ID" value="NC_016845.1"/>
</dbReference>
<dbReference type="PATRIC" id="fig|1125630.4.peg.3229"/>
<dbReference type="STRING" id="1125630.KPHS_33160"/>
<reference evidence="1 2" key="1">
    <citation type="journal article" date="2012" name="J. Bacteriol.">
        <title>Complete genome sequence of Klebsiella pneumoniae subsp. pneumoniae HS11286, a multidrug-resistant strain isolated from human sputum.</title>
        <authorList>
            <person name="Liu P."/>
            <person name="Li P."/>
            <person name="Jiang X."/>
            <person name="Bi D."/>
            <person name="Xie Y."/>
            <person name="Tai C."/>
            <person name="Deng Z."/>
            <person name="Rajakumar K."/>
            <person name="Ou H.Y."/>
        </authorList>
    </citation>
    <scope>NUCLEOTIDE SEQUENCE [LARGE SCALE GENOMIC DNA]</scope>
    <source>
        <strain evidence="1 2">HS11286</strain>
    </source>
</reference>
<evidence type="ECO:0000313" key="2">
    <source>
        <dbReference type="Proteomes" id="UP000007841"/>
    </source>
</evidence>
<evidence type="ECO:0000313" key="1">
    <source>
        <dbReference type="EMBL" id="AEW62014.1"/>
    </source>
</evidence>
<dbReference type="AlphaFoldDB" id="A0A0H3GZW5"/>
<dbReference type="RefSeq" id="YP_005227616.1">
    <property type="nucleotide sequence ID" value="NC_016845.1"/>
</dbReference>
<dbReference type="HOGENOM" id="CLU_1738129_0_0_6"/>
<keyword evidence="2" id="KW-1185">Reference proteome</keyword>
<dbReference type="EMBL" id="CP003200">
    <property type="protein sequence ID" value="AEW62014.1"/>
    <property type="molecule type" value="Genomic_DNA"/>
</dbReference>
<dbReference type="KEGG" id="kpm:KPHS_33160"/>
<sequence>MVLGKRVECLRAEVAGEHWPAEGDDVAHGQQARLDSGEIAVAANQQRVALLAGNQSLPVDMRQQATGAVAAAHGEDDPVAAGQLGQLVNIGQPFMFSPGETLLPAGNDLLVGHLVSGLLQTLDAAGCRLLVDAIPGWRDQIKLRHDNSLL</sequence>